<evidence type="ECO:0000259" key="6">
    <source>
        <dbReference type="Pfam" id="PF08281"/>
    </source>
</evidence>
<dbReference type="EMBL" id="JAAVTK010000032">
    <property type="protein sequence ID" value="NKI92064.1"/>
    <property type="molecule type" value="Genomic_DNA"/>
</dbReference>
<evidence type="ECO:0000259" key="5">
    <source>
        <dbReference type="Pfam" id="PF04542"/>
    </source>
</evidence>
<sequence length="184" mass="20739">MNTTPTLLPATDEELLVQRLIGRDEQALRELHDRYSRNLLAVIVRLVRDESLAQDVLQEGLLKVWLSIDRYDAARGRLFTWMVRVCCNQAIDAMRSPRHRFNSGTKSLEVGGAQRAQAPTSFNPEHIGLRELTLKLKPKQREVIDLLYFGGCTQVEAAEQLGIPLATVKTRARAALVVLAHMAR</sequence>
<dbReference type="SUPFAM" id="SSF88659">
    <property type="entry name" value="Sigma3 and sigma4 domains of RNA polymerase sigma factors"/>
    <property type="match status" value="1"/>
</dbReference>
<dbReference type="Proteomes" id="UP000717634">
    <property type="component" value="Unassembled WGS sequence"/>
</dbReference>
<feature type="domain" description="RNA polymerase sigma factor 70 region 4 type 2" evidence="6">
    <location>
        <begin position="129"/>
        <end position="176"/>
    </location>
</feature>
<comment type="caution">
    <text evidence="7">The sequence shown here is derived from an EMBL/GenBank/DDBJ whole genome shotgun (WGS) entry which is preliminary data.</text>
</comment>
<dbReference type="InterPro" id="IPR039425">
    <property type="entry name" value="RNA_pol_sigma-70-like"/>
</dbReference>
<evidence type="ECO:0000256" key="2">
    <source>
        <dbReference type="ARBA" id="ARBA00023015"/>
    </source>
</evidence>
<dbReference type="PANTHER" id="PTHR43133:SF62">
    <property type="entry name" value="RNA POLYMERASE SIGMA FACTOR SIGZ"/>
    <property type="match status" value="1"/>
</dbReference>
<dbReference type="InterPro" id="IPR007627">
    <property type="entry name" value="RNA_pol_sigma70_r2"/>
</dbReference>
<keyword evidence="8" id="KW-1185">Reference proteome</keyword>
<accession>A0ABX1HP87</accession>
<dbReference type="RefSeq" id="WP_168675600.1">
    <property type="nucleotide sequence ID" value="NZ_JAAVTK010000032.1"/>
</dbReference>
<dbReference type="InterPro" id="IPR013324">
    <property type="entry name" value="RNA_pol_sigma_r3/r4-like"/>
</dbReference>
<dbReference type="CDD" id="cd06171">
    <property type="entry name" value="Sigma70_r4"/>
    <property type="match status" value="1"/>
</dbReference>
<dbReference type="NCBIfam" id="TIGR02937">
    <property type="entry name" value="sigma70-ECF"/>
    <property type="match status" value="1"/>
</dbReference>
<gene>
    <name evidence="7" type="ORF">HBN54_004688</name>
</gene>
<keyword evidence="2" id="KW-0805">Transcription regulation</keyword>
<reference evidence="7 8" key="1">
    <citation type="submission" date="2020-03" db="EMBL/GenBank/DDBJ databases">
        <title>Genomic Encyclopedia of Type Strains, Phase IV (KMG-V): Genome sequencing to study the core and pangenomes of soil and plant-associated prokaryotes.</title>
        <authorList>
            <person name="Whitman W."/>
        </authorList>
    </citation>
    <scope>NUCLEOTIDE SEQUENCE [LARGE SCALE GENOMIC DNA]</scope>
    <source>
        <strain evidence="7 8">1B</strain>
    </source>
</reference>
<evidence type="ECO:0000256" key="1">
    <source>
        <dbReference type="ARBA" id="ARBA00010641"/>
    </source>
</evidence>
<dbReference type="InterPro" id="IPR036388">
    <property type="entry name" value="WH-like_DNA-bd_sf"/>
</dbReference>
<keyword evidence="4" id="KW-0804">Transcription</keyword>
<protein>
    <submittedName>
        <fullName evidence="7">RNA polymerase sigma-70 factor (ECF subfamily)</fullName>
    </submittedName>
</protein>
<keyword evidence="3" id="KW-0731">Sigma factor</keyword>
<dbReference type="InterPro" id="IPR013249">
    <property type="entry name" value="RNA_pol_sigma70_r4_t2"/>
</dbReference>
<evidence type="ECO:0000256" key="4">
    <source>
        <dbReference type="ARBA" id="ARBA00023163"/>
    </source>
</evidence>
<dbReference type="SUPFAM" id="SSF88946">
    <property type="entry name" value="Sigma2 domain of RNA polymerase sigma factors"/>
    <property type="match status" value="1"/>
</dbReference>
<dbReference type="Pfam" id="PF08281">
    <property type="entry name" value="Sigma70_r4_2"/>
    <property type="match status" value="1"/>
</dbReference>
<dbReference type="InterPro" id="IPR013325">
    <property type="entry name" value="RNA_pol_sigma_r2"/>
</dbReference>
<dbReference type="Pfam" id="PF04542">
    <property type="entry name" value="Sigma70_r2"/>
    <property type="match status" value="1"/>
</dbReference>
<proteinExistence type="inferred from homology"/>
<evidence type="ECO:0000256" key="3">
    <source>
        <dbReference type="ARBA" id="ARBA00023082"/>
    </source>
</evidence>
<dbReference type="InterPro" id="IPR014284">
    <property type="entry name" value="RNA_pol_sigma-70_dom"/>
</dbReference>
<organism evidence="7 8">
    <name type="scientific">Hymenobacter artigasi</name>
    <dbReference type="NCBI Taxonomy" id="2719616"/>
    <lineage>
        <taxon>Bacteria</taxon>
        <taxon>Pseudomonadati</taxon>
        <taxon>Bacteroidota</taxon>
        <taxon>Cytophagia</taxon>
        <taxon>Cytophagales</taxon>
        <taxon>Hymenobacteraceae</taxon>
        <taxon>Hymenobacter</taxon>
    </lineage>
</organism>
<feature type="domain" description="RNA polymerase sigma-70 region 2" evidence="5">
    <location>
        <begin position="32"/>
        <end position="96"/>
    </location>
</feature>
<dbReference type="Gene3D" id="1.10.10.10">
    <property type="entry name" value="Winged helix-like DNA-binding domain superfamily/Winged helix DNA-binding domain"/>
    <property type="match status" value="1"/>
</dbReference>
<comment type="similarity">
    <text evidence="1">Belongs to the sigma-70 factor family. ECF subfamily.</text>
</comment>
<evidence type="ECO:0000313" key="7">
    <source>
        <dbReference type="EMBL" id="NKI92064.1"/>
    </source>
</evidence>
<evidence type="ECO:0000313" key="8">
    <source>
        <dbReference type="Proteomes" id="UP000717634"/>
    </source>
</evidence>
<dbReference type="PANTHER" id="PTHR43133">
    <property type="entry name" value="RNA POLYMERASE ECF-TYPE SIGMA FACTO"/>
    <property type="match status" value="1"/>
</dbReference>
<dbReference type="Gene3D" id="1.10.1740.10">
    <property type="match status" value="1"/>
</dbReference>
<name>A0ABX1HP87_9BACT</name>